<dbReference type="SUPFAM" id="SSF89392">
    <property type="entry name" value="Prokaryotic lipoproteins and lipoprotein localization factors"/>
    <property type="match status" value="1"/>
</dbReference>
<comment type="caution">
    <text evidence="3">The sequence shown here is derived from an EMBL/GenBank/DDBJ whole genome shotgun (WGS) entry which is preliminary data.</text>
</comment>
<dbReference type="InterPro" id="IPR004564">
    <property type="entry name" value="OM_lipoprot_carrier_LolA-like"/>
</dbReference>
<dbReference type="RefSeq" id="WP_407032282.1">
    <property type="nucleotide sequence ID" value="NZ_JAQGEF010000020.1"/>
</dbReference>
<organism evidence="3 4">
    <name type="scientific">Polluticaenibacter yanchengensis</name>
    <dbReference type="NCBI Taxonomy" id="3014562"/>
    <lineage>
        <taxon>Bacteria</taxon>
        <taxon>Pseudomonadati</taxon>
        <taxon>Bacteroidota</taxon>
        <taxon>Chitinophagia</taxon>
        <taxon>Chitinophagales</taxon>
        <taxon>Chitinophagaceae</taxon>
        <taxon>Polluticaenibacter</taxon>
    </lineage>
</organism>
<evidence type="ECO:0000313" key="3">
    <source>
        <dbReference type="EMBL" id="MDA3615953.1"/>
    </source>
</evidence>
<dbReference type="InterPro" id="IPR029046">
    <property type="entry name" value="LolA/LolB/LppX"/>
</dbReference>
<dbReference type="EMBL" id="JAQGEF010000020">
    <property type="protein sequence ID" value="MDA3615953.1"/>
    <property type="molecule type" value="Genomic_DNA"/>
</dbReference>
<dbReference type="Pfam" id="PF03548">
    <property type="entry name" value="LolA"/>
    <property type="match status" value="1"/>
</dbReference>
<keyword evidence="1 2" id="KW-0732">Signal</keyword>
<accession>A0ABT4UME8</accession>
<evidence type="ECO:0000256" key="1">
    <source>
        <dbReference type="ARBA" id="ARBA00022729"/>
    </source>
</evidence>
<sequence>MKIKLLIVCLVAFTTSLFAQEQNMTAQEITDFKSKIVKEAKSITSLTTSFVQYKHLEFLSNDVESSGKMIFLAPDNLLWEYSKPYKYSIIFQNNKVNINNQGSKSTIDAKNNKLFEKINKLIIGSVSGNMFDESEFQIQYAKSKTHNIAKFTPKSKDILKLIKKVELYFPLNDNTVAEVKLIETSGDYTKIVFKNKVLNAKVDKSDFTF</sequence>
<gene>
    <name evidence="3" type="ORF">O3P16_14155</name>
</gene>
<reference evidence="3 4" key="1">
    <citation type="submission" date="2022-12" db="EMBL/GenBank/DDBJ databases">
        <title>Chitinophagaceae gen. sp. nov., a new member of the family Chitinophagaceae, isolated from soil in a chemical factory.</title>
        <authorList>
            <person name="Ke Z."/>
        </authorList>
    </citation>
    <scope>NUCLEOTIDE SEQUENCE [LARGE SCALE GENOMIC DNA]</scope>
    <source>
        <strain evidence="3 4">LY-5</strain>
    </source>
</reference>
<dbReference type="CDD" id="cd16325">
    <property type="entry name" value="LolA"/>
    <property type="match status" value="1"/>
</dbReference>
<feature type="chain" id="PRO_5046822161" evidence="2">
    <location>
        <begin position="20"/>
        <end position="209"/>
    </location>
</feature>
<keyword evidence="4" id="KW-1185">Reference proteome</keyword>
<proteinExistence type="predicted"/>
<dbReference type="Gene3D" id="2.50.20.10">
    <property type="entry name" value="Lipoprotein localisation LolA/LolB/LppX"/>
    <property type="match status" value="1"/>
</dbReference>
<feature type="signal peptide" evidence="2">
    <location>
        <begin position="1"/>
        <end position="19"/>
    </location>
</feature>
<dbReference type="Proteomes" id="UP001210231">
    <property type="component" value="Unassembled WGS sequence"/>
</dbReference>
<evidence type="ECO:0000256" key="2">
    <source>
        <dbReference type="SAM" id="SignalP"/>
    </source>
</evidence>
<protein>
    <submittedName>
        <fullName evidence="3">Outer membrane lipoprotein carrier protein LolA</fullName>
    </submittedName>
</protein>
<dbReference type="PANTHER" id="PTHR35869:SF1">
    <property type="entry name" value="OUTER-MEMBRANE LIPOPROTEIN CARRIER PROTEIN"/>
    <property type="match status" value="1"/>
</dbReference>
<evidence type="ECO:0000313" key="4">
    <source>
        <dbReference type="Proteomes" id="UP001210231"/>
    </source>
</evidence>
<keyword evidence="3" id="KW-0449">Lipoprotein</keyword>
<dbReference type="PANTHER" id="PTHR35869">
    <property type="entry name" value="OUTER-MEMBRANE LIPOPROTEIN CARRIER PROTEIN"/>
    <property type="match status" value="1"/>
</dbReference>
<name>A0ABT4UME8_9BACT</name>